<feature type="transmembrane region" description="Helical" evidence="2">
    <location>
        <begin position="201"/>
        <end position="222"/>
    </location>
</feature>
<name>A0ABV8YYZ8_9ACTN</name>
<organism evidence="3 4">
    <name type="scientific">Streptomyces xiangluensis</name>
    <dbReference type="NCBI Taxonomy" id="2665720"/>
    <lineage>
        <taxon>Bacteria</taxon>
        <taxon>Bacillati</taxon>
        <taxon>Actinomycetota</taxon>
        <taxon>Actinomycetes</taxon>
        <taxon>Kitasatosporales</taxon>
        <taxon>Streptomycetaceae</taxon>
        <taxon>Streptomyces</taxon>
    </lineage>
</organism>
<feature type="region of interest" description="Disordered" evidence="1">
    <location>
        <begin position="152"/>
        <end position="195"/>
    </location>
</feature>
<feature type="compositionally biased region" description="Basic and acidic residues" evidence="1">
    <location>
        <begin position="231"/>
        <end position="248"/>
    </location>
</feature>
<evidence type="ECO:0008006" key="5">
    <source>
        <dbReference type="Google" id="ProtNLM"/>
    </source>
</evidence>
<feature type="compositionally biased region" description="Low complexity" evidence="1">
    <location>
        <begin position="181"/>
        <end position="195"/>
    </location>
</feature>
<accession>A0ABV8YYZ8</accession>
<reference evidence="4" key="1">
    <citation type="journal article" date="2019" name="Int. J. Syst. Evol. Microbiol.">
        <title>The Global Catalogue of Microorganisms (GCM) 10K type strain sequencing project: providing services to taxonomists for standard genome sequencing and annotation.</title>
        <authorList>
            <consortium name="The Broad Institute Genomics Platform"/>
            <consortium name="The Broad Institute Genome Sequencing Center for Infectious Disease"/>
            <person name="Wu L."/>
            <person name="Ma J."/>
        </authorList>
    </citation>
    <scope>NUCLEOTIDE SEQUENCE [LARGE SCALE GENOMIC DNA]</scope>
    <source>
        <strain evidence="4">DT43</strain>
    </source>
</reference>
<comment type="caution">
    <text evidence="3">The sequence shown here is derived from an EMBL/GenBank/DDBJ whole genome shotgun (WGS) entry which is preliminary data.</text>
</comment>
<evidence type="ECO:0000313" key="4">
    <source>
        <dbReference type="Proteomes" id="UP001596012"/>
    </source>
</evidence>
<evidence type="ECO:0000313" key="3">
    <source>
        <dbReference type="EMBL" id="MFC4470488.1"/>
    </source>
</evidence>
<keyword evidence="2" id="KW-1133">Transmembrane helix</keyword>
<keyword evidence="2" id="KW-0472">Membrane</keyword>
<protein>
    <recommendedName>
        <fullName evidence="5">Secreted protein</fullName>
    </recommendedName>
</protein>
<keyword evidence="4" id="KW-1185">Reference proteome</keyword>
<sequence>MRRVRELAAAAGALTVALALVLTVAPTAVAGGPTSVLLVSPDSGETASLYNSDEKYTRLSDLLPQEGGDLKRLQEKPPDRDSIGRRINITWMIHDVTPWRVDMVHPDVTGSRSVWILTQLTLGPEASQPPKEVWHRAEKPDELRSLLTGLGVMSEHPEGTNPGSGPKDASDDISAAVPPNAGKTPATKATATTGADDGTDWWWAIPGLAAGAVLALLLRPFAARLPRALPRGRERGRDVGPRQELRDV</sequence>
<dbReference type="Proteomes" id="UP001596012">
    <property type="component" value="Unassembled WGS sequence"/>
</dbReference>
<evidence type="ECO:0000256" key="2">
    <source>
        <dbReference type="SAM" id="Phobius"/>
    </source>
</evidence>
<dbReference type="EMBL" id="JBHSFG010000083">
    <property type="protein sequence ID" value="MFC4470488.1"/>
    <property type="molecule type" value="Genomic_DNA"/>
</dbReference>
<gene>
    <name evidence="3" type="ORF">ACFPH6_39365</name>
</gene>
<proteinExistence type="predicted"/>
<keyword evidence="2" id="KW-0812">Transmembrane</keyword>
<evidence type="ECO:0000256" key="1">
    <source>
        <dbReference type="SAM" id="MobiDB-lite"/>
    </source>
</evidence>
<feature type="region of interest" description="Disordered" evidence="1">
    <location>
        <begin position="227"/>
        <end position="248"/>
    </location>
</feature>
<dbReference type="RefSeq" id="WP_386351210.1">
    <property type="nucleotide sequence ID" value="NZ_JBHSFG010000083.1"/>
</dbReference>